<keyword evidence="14" id="KW-1185">Reference proteome</keyword>
<feature type="transmembrane region" description="Helical" evidence="11">
    <location>
        <begin position="62"/>
        <end position="81"/>
    </location>
</feature>
<proteinExistence type="inferred from homology"/>
<dbReference type="GO" id="GO:0016020">
    <property type="term" value="C:membrane"/>
    <property type="evidence" value="ECO:0007669"/>
    <property type="project" value="UniProtKB-SubCell"/>
</dbReference>
<dbReference type="EMBL" id="CAJPVJ010014795">
    <property type="protein sequence ID" value="CAG2175526.1"/>
    <property type="molecule type" value="Genomic_DNA"/>
</dbReference>
<evidence type="ECO:0000256" key="5">
    <source>
        <dbReference type="ARBA" id="ARBA00022970"/>
    </source>
</evidence>
<sequence>MFTAMISYNVIIGDTTTKVLIRIFNVSQNSLLANRNAVVFLCSILVTFPLSLYRNISKLNKVSLISLLFVFFILSFIFLRIETFSDKIPKSDDAYDMVGPGITESIGIIAFGK</sequence>
<evidence type="ECO:0000259" key="12">
    <source>
        <dbReference type="Pfam" id="PF01490"/>
    </source>
</evidence>
<dbReference type="Pfam" id="PF01490">
    <property type="entry name" value="Aa_trans"/>
    <property type="match status" value="1"/>
</dbReference>
<dbReference type="PANTHER" id="PTHR22950">
    <property type="entry name" value="AMINO ACID TRANSPORTER"/>
    <property type="match status" value="1"/>
</dbReference>
<dbReference type="OrthoDB" id="28208at2759"/>
<accession>A0A7R9QVI5</accession>
<evidence type="ECO:0000256" key="6">
    <source>
        <dbReference type="ARBA" id="ARBA00022989"/>
    </source>
</evidence>
<evidence type="ECO:0000256" key="9">
    <source>
        <dbReference type="ARBA" id="ARBA00040814"/>
    </source>
</evidence>
<evidence type="ECO:0000256" key="4">
    <source>
        <dbReference type="ARBA" id="ARBA00022692"/>
    </source>
</evidence>
<reference evidence="13" key="1">
    <citation type="submission" date="2020-11" db="EMBL/GenBank/DDBJ databases">
        <authorList>
            <person name="Tran Van P."/>
        </authorList>
    </citation>
    <scope>NUCLEOTIDE SEQUENCE</scope>
</reference>
<keyword evidence="3" id="KW-0813">Transport</keyword>
<dbReference type="AlphaFoldDB" id="A0A7R9QVI5"/>
<name>A0A7R9QVI5_9ACAR</name>
<evidence type="ECO:0000256" key="8">
    <source>
        <dbReference type="ARBA" id="ARBA00037101"/>
    </source>
</evidence>
<dbReference type="InterPro" id="IPR013057">
    <property type="entry name" value="AA_transpt_TM"/>
</dbReference>
<dbReference type="Proteomes" id="UP000728032">
    <property type="component" value="Unassembled WGS sequence"/>
</dbReference>
<organism evidence="13">
    <name type="scientific">Oppiella nova</name>
    <dbReference type="NCBI Taxonomy" id="334625"/>
    <lineage>
        <taxon>Eukaryota</taxon>
        <taxon>Metazoa</taxon>
        <taxon>Ecdysozoa</taxon>
        <taxon>Arthropoda</taxon>
        <taxon>Chelicerata</taxon>
        <taxon>Arachnida</taxon>
        <taxon>Acari</taxon>
        <taxon>Acariformes</taxon>
        <taxon>Sarcoptiformes</taxon>
        <taxon>Oribatida</taxon>
        <taxon>Brachypylina</taxon>
        <taxon>Oppioidea</taxon>
        <taxon>Oppiidae</taxon>
        <taxon>Oppiella</taxon>
    </lineage>
</organism>
<comment type="function">
    <text evidence="8">Putative sodium-dependent amino acid/proton antiporter.</text>
</comment>
<evidence type="ECO:0000256" key="2">
    <source>
        <dbReference type="ARBA" id="ARBA00008066"/>
    </source>
</evidence>
<comment type="similarity">
    <text evidence="2">Belongs to the amino acid/polyamine transporter 2 family.</text>
</comment>
<evidence type="ECO:0000256" key="10">
    <source>
        <dbReference type="ARBA" id="ARBA00041723"/>
    </source>
</evidence>
<keyword evidence="6 11" id="KW-1133">Transmembrane helix</keyword>
<gene>
    <name evidence="13" type="ORF">ONB1V03_LOCUS14961</name>
</gene>
<evidence type="ECO:0000256" key="7">
    <source>
        <dbReference type="ARBA" id="ARBA00023136"/>
    </source>
</evidence>
<keyword evidence="7 11" id="KW-0472">Membrane</keyword>
<evidence type="ECO:0000256" key="1">
    <source>
        <dbReference type="ARBA" id="ARBA00004141"/>
    </source>
</evidence>
<comment type="subcellular location">
    <subcellularLocation>
        <location evidence="1">Membrane</location>
        <topology evidence="1">Multi-pass membrane protein</topology>
    </subcellularLocation>
</comment>
<feature type="transmembrane region" description="Helical" evidence="11">
    <location>
        <begin position="37"/>
        <end position="56"/>
    </location>
</feature>
<keyword evidence="5" id="KW-0029">Amino-acid transport</keyword>
<evidence type="ECO:0000256" key="3">
    <source>
        <dbReference type="ARBA" id="ARBA00022448"/>
    </source>
</evidence>
<feature type="domain" description="Amino acid transporter transmembrane" evidence="12">
    <location>
        <begin position="2"/>
        <end position="111"/>
    </location>
</feature>
<evidence type="ECO:0000256" key="11">
    <source>
        <dbReference type="SAM" id="Phobius"/>
    </source>
</evidence>
<protein>
    <recommendedName>
        <fullName evidence="9">Putative sodium-coupled neutral amino acid transporter 11</fullName>
    </recommendedName>
    <alternativeName>
        <fullName evidence="10">Solute carrier family 38 member 11</fullName>
    </alternativeName>
</protein>
<keyword evidence="4 11" id="KW-0812">Transmembrane</keyword>
<dbReference type="PANTHER" id="PTHR22950:SF458">
    <property type="entry name" value="SODIUM-COUPLED NEUTRAL AMINO ACID TRANSPORTER 11-RELATED"/>
    <property type="match status" value="1"/>
</dbReference>
<dbReference type="GO" id="GO:0015179">
    <property type="term" value="F:L-amino acid transmembrane transporter activity"/>
    <property type="evidence" value="ECO:0007669"/>
    <property type="project" value="TreeGrafter"/>
</dbReference>
<evidence type="ECO:0000313" key="13">
    <source>
        <dbReference type="EMBL" id="CAD7658340.1"/>
    </source>
</evidence>
<evidence type="ECO:0000313" key="14">
    <source>
        <dbReference type="Proteomes" id="UP000728032"/>
    </source>
</evidence>
<dbReference type="EMBL" id="OC929620">
    <property type="protein sequence ID" value="CAD7658340.1"/>
    <property type="molecule type" value="Genomic_DNA"/>
</dbReference>